<evidence type="ECO:0000256" key="1">
    <source>
        <dbReference type="RuleBase" id="RU000487"/>
    </source>
</evidence>
<evidence type="ECO:0000256" key="2">
    <source>
        <dbReference type="SAM" id="MobiDB-lite"/>
    </source>
</evidence>
<dbReference type="SUPFAM" id="SSF53067">
    <property type="entry name" value="Actin-like ATPase domain"/>
    <property type="match status" value="2"/>
</dbReference>
<dbReference type="InterPro" id="IPR004000">
    <property type="entry name" value="Actin"/>
</dbReference>
<dbReference type="CDD" id="cd13395">
    <property type="entry name" value="ASKHA_NBD_Arp4_ACTL6-like"/>
    <property type="match status" value="1"/>
</dbReference>
<dbReference type="AlphaFoldDB" id="A0A8K0NT65"/>
<name>A0A8K0NT65_9TREE</name>
<sequence length="511" mass="55178">MNPATYGGDEVSAIVIDIGTQTTRSGFAGEETPRSVVPTAFGYLNLSSSHYHHQSTSNSNLAGEDGDVGASISTSGDGDNSMAVDAPSDRRTPEGESNLNLNGNGNTNGNTVNGNNKRGKVEKRFFMGDQGVNMWREGMEVGSLMRDGIITDPEALPHLLHHTLHTSLSLPTSEPTAHPLLLTEPAWNTRQARELLAEVAFEGEGVPGVYIACSSVLSAFAAGKGTALIVDVGSDLVSVVPVCDGYAIRSGTKRQPLSITLLNSQIQTFLKHSHSSTSLLPHHLIKSRKPVGLGQPPQVQWNQARVDKTTESWKSYWTNKVVDGWREGCAEVMVGGYSPELARSKPTKMYEFPDGYGAQFGEERFRLTESIFNPEAFLDKTIAPPEQLYATPSAPTAHPLNELRGLADLVHDSVFAVDSDHRAVLLQNIVLVGGGSTIPGLADRLNHELSLKIPGSKLKIHAPGNSIERRHSVWLGGSILASLGTFHQLWVGAEEWKEHGPAILAQRELRL</sequence>
<proteinExistence type="inferred from homology"/>
<protein>
    <submittedName>
        <fullName evidence="3">Uncharacterized protein</fullName>
    </submittedName>
</protein>
<accession>A0A8K0NT65</accession>
<dbReference type="Gene3D" id="3.30.420.40">
    <property type="match status" value="3"/>
</dbReference>
<feature type="region of interest" description="Disordered" evidence="2">
    <location>
        <begin position="50"/>
        <end position="117"/>
    </location>
</feature>
<comment type="similarity">
    <text evidence="1">Belongs to the actin family.</text>
</comment>
<evidence type="ECO:0000313" key="4">
    <source>
        <dbReference type="Proteomes" id="UP000812966"/>
    </source>
</evidence>
<dbReference type="SMART" id="SM00268">
    <property type="entry name" value="ACTIN"/>
    <property type="match status" value="1"/>
</dbReference>
<evidence type="ECO:0000313" key="3">
    <source>
        <dbReference type="EMBL" id="KAG7539692.1"/>
    </source>
</evidence>
<feature type="compositionally biased region" description="Low complexity" evidence="2">
    <location>
        <begin position="98"/>
        <end position="116"/>
    </location>
</feature>
<organism evidence="3 4">
    <name type="scientific">Filobasidium floriforme</name>
    <dbReference type="NCBI Taxonomy" id="5210"/>
    <lineage>
        <taxon>Eukaryota</taxon>
        <taxon>Fungi</taxon>
        <taxon>Dikarya</taxon>
        <taxon>Basidiomycota</taxon>
        <taxon>Agaricomycotina</taxon>
        <taxon>Tremellomycetes</taxon>
        <taxon>Filobasidiales</taxon>
        <taxon>Filobasidiaceae</taxon>
        <taxon>Filobasidium</taxon>
    </lineage>
</organism>
<feature type="compositionally biased region" description="Polar residues" evidence="2">
    <location>
        <begin position="50"/>
        <end position="61"/>
    </location>
</feature>
<gene>
    <name evidence="3" type="ORF">FFLO_03409</name>
</gene>
<dbReference type="Pfam" id="PF00022">
    <property type="entry name" value="Actin"/>
    <property type="match status" value="1"/>
</dbReference>
<dbReference type="PANTHER" id="PTHR11937">
    <property type="entry name" value="ACTIN"/>
    <property type="match status" value="1"/>
</dbReference>
<dbReference type="InterPro" id="IPR043129">
    <property type="entry name" value="ATPase_NBD"/>
</dbReference>
<reference evidence="3" key="1">
    <citation type="submission" date="2020-04" db="EMBL/GenBank/DDBJ databases">
        <title>Analysis of mating type loci in Filobasidium floriforme.</title>
        <authorList>
            <person name="Nowrousian M."/>
        </authorList>
    </citation>
    <scope>NUCLEOTIDE SEQUENCE</scope>
    <source>
        <strain evidence="3">CBS 6242</strain>
    </source>
</reference>
<keyword evidence="4" id="KW-1185">Reference proteome</keyword>
<dbReference type="Proteomes" id="UP000812966">
    <property type="component" value="Unassembled WGS sequence"/>
</dbReference>
<dbReference type="Gene3D" id="3.90.640.10">
    <property type="entry name" value="Actin, Chain A, domain 4"/>
    <property type="match status" value="1"/>
</dbReference>
<dbReference type="EMBL" id="JABELV010000062">
    <property type="protein sequence ID" value="KAG7539692.1"/>
    <property type="molecule type" value="Genomic_DNA"/>
</dbReference>
<comment type="caution">
    <text evidence="3">The sequence shown here is derived from an EMBL/GenBank/DDBJ whole genome shotgun (WGS) entry which is preliminary data.</text>
</comment>